<name>A0ABX2BH07_9BURK</name>
<gene>
    <name evidence="3" type="ORF">GNZ12_02490</name>
</gene>
<proteinExistence type="predicted"/>
<protein>
    <submittedName>
        <fullName evidence="3">Alginate export family protein</fullName>
    </submittedName>
</protein>
<keyword evidence="1" id="KW-0732">Signal</keyword>
<accession>A0ABX2BH07</accession>
<dbReference type="Pfam" id="PF13372">
    <property type="entry name" value="Alginate_exp"/>
    <property type="match status" value="1"/>
</dbReference>
<evidence type="ECO:0000313" key="4">
    <source>
        <dbReference type="Proteomes" id="UP000652198"/>
    </source>
</evidence>
<feature type="domain" description="Alginate export" evidence="2">
    <location>
        <begin position="115"/>
        <end position="503"/>
    </location>
</feature>
<dbReference type="EMBL" id="WOEY01000012">
    <property type="protein sequence ID" value="NPT40205.1"/>
    <property type="molecule type" value="Genomic_DNA"/>
</dbReference>
<keyword evidence="4" id="KW-1185">Reference proteome</keyword>
<evidence type="ECO:0000313" key="3">
    <source>
        <dbReference type="EMBL" id="NPT40205.1"/>
    </source>
</evidence>
<evidence type="ECO:0000259" key="2">
    <source>
        <dbReference type="Pfam" id="PF13372"/>
    </source>
</evidence>
<organism evidence="3 4">
    <name type="scientific">Paraburkholderia solitsugae</name>
    <dbReference type="NCBI Taxonomy" id="2675748"/>
    <lineage>
        <taxon>Bacteria</taxon>
        <taxon>Pseudomonadati</taxon>
        <taxon>Pseudomonadota</taxon>
        <taxon>Betaproteobacteria</taxon>
        <taxon>Burkholderiales</taxon>
        <taxon>Burkholderiaceae</taxon>
        <taxon>Paraburkholderia</taxon>
    </lineage>
</organism>
<feature type="chain" id="PRO_5045893281" evidence="1">
    <location>
        <begin position="47"/>
        <end position="509"/>
    </location>
</feature>
<dbReference type="Gene3D" id="2.40.160.100">
    <property type="match status" value="1"/>
</dbReference>
<dbReference type="SUPFAM" id="SSF56935">
    <property type="entry name" value="Porins"/>
    <property type="match status" value="1"/>
</dbReference>
<sequence>MASDANVMKPLWSLKSRRRAPRFSARRAARALLFSTGLAAALPASAADTALGGADDTSAANTAVTSASASASCARPAIMFNRWQENWGVLANPCVPKRPFDSLKYIPLFGNPDAYISLGVVLRERLEVNDAPLFGLGSGHDDTYLLQRLDVHADIRLGPHVQIFTQFEDAQPYGKDNVTPVDKNPLDLRQAFVAITEPLGPGTFKFRVGRQEMAFDLQRFVSVRDGPNVRQAFDGLWTDYETGPWRWIAYATQPVQYRDNSDFDDVSNRDLTFSGLRVERKNVGPGDLSAYYSRYNRSNAHFLDAVGDEHRDVFDARYSGNVNAIDWDVEAMYQSGHVGSDTIGAWAVGSLAGYTLKTAPWTPRIGIQVDAASGDSHPGDGRVGTFNPLFPNGYYFALAGYTGYANLIHVKPSLTLKPNSKLTLLAGVGLQWRETTADAVYQQGSAVVPGTAGHGNLWTGFYTQLRADWAVTANLAAALEAVHFQIGPSLRELGARNADYIGAELKFGW</sequence>
<evidence type="ECO:0000256" key="1">
    <source>
        <dbReference type="SAM" id="SignalP"/>
    </source>
</evidence>
<comment type="caution">
    <text evidence="3">The sequence shown here is derived from an EMBL/GenBank/DDBJ whole genome shotgun (WGS) entry which is preliminary data.</text>
</comment>
<dbReference type="InterPro" id="IPR025388">
    <property type="entry name" value="Alginate_export_dom"/>
</dbReference>
<dbReference type="RefSeq" id="WP_172308839.1">
    <property type="nucleotide sequence ID" value="NZ_WOEY01000012.1"/>
</dbReference>
<reference evidence="3 4" key="1">
    <citation type="submission" date="2019-11" db="EMBL/GenBank/DDBJ databases">
        <title>Metabolism of dissolved organic matter in forest soils.</title>
        <authorList>
            <person name="Cyle K.T."/>
            <person name="Wilhelm R.C."/>
            <person name="Martinez C.E."/>
        </authorList>
    </citation>
    <scope>NUCLEOTIDE SEQUENCE [LARGE SCALE GENOMIC DNA]</scope>
    <source>
        <strain evidence="3 4">1N</strain>
    </source>
</reference>
<dbReference type="InterPro" id="IPR053728">
    <property type="entry name" value="Alginate_Permeability_Chnl"/>
</dbReference>
<feature type="signal peptide" evidence="1">
    <location>
        <begin position="1"/>
        <end position="46"/>
    </location>
</feature>
<dbReference type="Proteomes" id="UP000652198">
    <property type="component" value="Unassembled WGS sequence"/>
</dbReference>